<protein>
    <submittedName>
        <fullName evidence="1">6389_t:CDS:1</fullName>
    </submittedName>
</protein>
<dbReference type="Proteomes" id="UP000789860">
    <property type="component" value="Unassembled WGS sequence"/>
</dbReference>
<keyword evidence="2" id="KW-1185">Reference proteome</keyword>
<accession>A0ACA9LZ81</accession>
<comment type="caution">
    <text evidence="1">The sequence shown here is derived from an EMBL/GenBank/DDBJ whole genome shotgun (WGS) entry which is preliminary data.</text>
</comment>
<evidence type="ECO:0000313" key="1">
    <source>
        <dbReference type="EMBL" id="CAG8550030.1"/>
    </source>
</evidence>
<proteinExistence type="predicted"/>
<evidence type="ECO:0000313" key="2">
    <source>
        <dbReference type="Proteomes" id="UP000789860"/>
    </source>
</evidence>
<gene>
    <name evidence="1" type="ORF">SCALOS_LOCUS5144</name>
</gene>
<feature type="non-terminal residue" evidence="1">
    <location>
        <position position="1"/>
    </location>
</feature>
<name>A0ACA9LZ81_9GLOM</name>
<sequence>NLEFENLLSRQDRSLFSNLSGAPFLRSNPPAYVRRANMVVPEDPLLDDDGENLQTQDAEFLPDEQIDKFSERVKCHPVTDAQLAAEEEEARRQEEEEIRRKRHAATQAALAKEYTDSSRTIMHDSSSAESSSKSRKITPHDEDSQVTSLNKPRNPHERLFVQDINMEDYDDVTDFEDISNNQRPSDSLLARRHTRRSLRRDNEQKMEDYSPFSVSILRSDDYDTNQEDYSPTVGDEEIEDPFENILPDFSERLGNFFNRLTNSGKLKKEDTENICLTGQDDNYDDISLNKNNTNLKSSNNGSGDGEELSIRRSPTNKLNG</sequence>
<organism evidence="1 2">
    <name type="scientific">Scutellospora calospora</name>
    <dbReference type="NCBI Taxonomy" id="85575"/>
    <lineage>
        <taxon>Eukaryota</taxon>
        <taxon>Fungi</taxon>
        <taxon>Fungi incertae sedis</taxon>
        <taxon>Mucoromycota</taxon>
        <taxon>Glomeromycotina</taxon>
        <taxon>Glomeromycetes</taxon>
        <taxon>Diversisporales</taxon>
        <taxon>Gigasporaceae</taxon>
        <taxon>Scutellospora</taxon>
    </lineage>
</organism>
<dbReference type="EMBL" id="CAJVPM010007920">
    <property type="protein sequence ID" value="CAG8550030.1"/>
    <property type="molecule type" value="Genomic_DNA"/>
</dbReference>
<reference evidence="1" key="1">
    <citation type="submission" date="2021-06" db="EMBL/GenBank/DDBJ databases">
        <authorList>
            <person name="Kallberg Y."/>
            <person name="Tangrot J."/>
            <person name="Rosling A."/>
        </authorList>
    </citation>
    <scope>NUCLEOTIDE SEQUENCE</scope>
    <source>
        <strain evidence="1">AU212A</strain>
    </source>
</reference>